<evidence type="ECO:0000313" key="3">
    <source>
        <dbReference type="Proteomes" id="UP000199488"/>
    </source>
</evidence>
<dbReference type="InterPro" id="IPR053143">
    <property type="entry name" value="Arylsulfate_ST"/>
</dbReference>
<evidence type="ECO:0000313" key="2">
    <source>
        <dbReference type="EMBL" id="SDW93535.1"/>
    </source>
</evidence>
<gene>
    <name evidence="2" type="ORF">SAMN05421781_2804</name>
</gene>
<dbReference type="InterPro" id="IPR035391">
    <property type="entry name" value="Arylsulfotran_N"/>
</dbReference>
<evidence type="ECO:0000259" key="1">
    <source>
        <dbReference type="Pfam" id="PF17425"/>
    </source>
</evidence>
<reference evidence="2 3" key="1">
    <citation type="submission" date="2016-10" db="EMBL/GenBank/DDBJ databases">
        <authorList>
            <person name="de Groot N.N."/>
        </authorList>
    </citation>
    <scope>NUCLEOTIDE SEQUENCE [LARGE SCALE GENOMIC DNA]</scope>
    <source>
        <strain evidence="2 3">DSM 23126</strain>
    </source>
</reference>
<dbReference type="Pfam" id="PF05935">
    <property type="entry name" value="Arylsulfotrans"/>
    <property type="match status" value="1"/>
</dbReference>
<dbReference type="STRING" id="1122204.SAMN05421781_2804"/>
<keyword evidence="3" id="KW-1185">Reference proteome</keyword>
<dbReference type="InterPro" id="IPR010262">
    <property type="entry name" value="Arylsulfotransferase_bact"/>
</dbReference>
<dbReference type="PANTHER" id="PTHR35340:SF10">
    <property type="entry name" value="CYTOPLASMIC PROTEIN"/>
    <property type="match status" value="1"/>
</dbReference>
<sequence length="544" mass="61161">MKIMTFVILAFAAGWIIIAENTSQTVSFSIFQSASTTNSENDLIETQEEMEKEWQQEYMDGNYTFDDPMVIQDPYGEAPLTALTKFRTENPSRITVTVASRGGAQDITHTYSAFNQEHEVPVLGLHPDTDNEVTIEAEDRQGNVQEQSVSIETNDTPAFAHDREVIKSSPAEMEPGITFLTPGKSKFYGVDEQGDIRWYSSRTGGFVFKRLSNGNLLLGASQSEDNRNEYLFETDMLGKVQHQYKINLPSYEDTNVIHHDAIELPNNNLLVTVHDNSNAYVEDTMVEIDRDTGETVESLDLKDIFPSETYEEYSGPNESDGDWMHLNAIWYDKENESILISSRHQSAVLSLTYPGMNINWILGAPEGWNADMAEKVLEPKNGNLKYPGAQHAPMILPDQDDNPETKDVLLFDNNRAVTRGDESISQDFSQGIQYRINEEEGTVETVWDYGEERGKDFFSNVVSDADYMYETENRLLTSGYQKVKDGYQATVVETAGTTDEVVYELELSGIGEGDGRVVYRAERMPLYPEAWNYSSASPAAASSD</sequence>
<dbReference type="PANTHER" id="PTHR35340">
    <property type="entry name" value="PQQ ENZYME REPEAT PROTEIN-RELATED"/>
    <property type="match status" value="1"/>
</dbReference>
<feature type="domain" description="Arylsulfotransferase N-terminal" evidence="1">
    <location>
        <begin position="70"/>
        <end position="153"/>
    </location>
</feature>
<accession>A0A1H2XL12</accession>
<protein>
    <submittedName>
        <fullName evidence="2">Arylsulfate sulfotransferase</fullName>
    </submittedName>
</protein>
<dbReference type="Gene3D" id="2.60.40.3100">
    <property type="entry name" value="Arylsulphate sulphotransferase monomer, N-terminal domain"/>
    <property type="match status" value="1"/>
</dbReference>
<organism evidence="2 3">
    <name type="scientific">Marinococcus luteus</name>
    <dbReference type="NCBI Taxonomy" id="1122204"/>
    <lineage>
        <taxon>Bacteria</taxon>
        <taxon>Bacillati</taxon>
        <taxon>Bacillota</taxon>
        <taxon>Bacilli</taxon>
        <taxon>Bacillales</taxon>
        <taxon>Bacillaceae</taxon>
        <taxon>Marinococcus</taxon>
    </lineage>
</organism>
<dbReference type="OrthoDB" id="264813at2"/>
<keyword evidence="2" id="KW-0808">Transferase</keyword>
<proteinExistence type="predicted"/>
<dbReference type="AlphaFoldDB" id="A0A1H2XL12"/>
<dbReference type="InterPro" id="IPR038477">
    <property type="entry name" value="ASST_N_sf"/>
</dbReference>
<dbReference type="Proteomes" id="UP000199488">
    <property type="component" value="Unassembled WGS sequence"/>
</dbReference>
<name>A0A1H2XL12_9BACI</name>
<dbReference type="GO" id="GO:0004062">
    <property type="term" value="F:aryl sulfotransferase activity"/>
    <property type="evidence" value="ECO:0007669"/>
    <property type="project" value="InterPro"/>
</dbReference>
<dbReference type="Pfam" id="PF17425">
    <property type="entry name" value="Arylsulfotran_N"/>
    <property type="match status" value="1"/>
</dbReference>
<dbReference type="EMBL" id="FNNC01000007">
    <property type="protein sequence ID" value="SDW93535.1"/>
    <property type="molecule type" value="Genomic_DNA"/>
</dbReference>